<reference evidence="12 13" key="1">
    <citation type="submission" date="2009-08" db="EMBL/GenBank/DDBJ databases">
        <title>The Genome Sequence of Spizellomyces punctatus strain DAOM BR117.</title>
        <authorList>
            <consortium name="The Broad Institute Genome Sequencing Platform"/>
            <person name="Russ C."/>
            <person name="Cuomo C."/>
            <person name="Shea T."/>
            <person name="Young S.K."/>
            <person name="Zeng Q."/>
            <person name="Koehrsen M."/>
            <person name="Haas B."/>
            <person name="Borodovsky M."/>
            <person name="Guigo R."/>
            <person name="Alvarado L."/>
            <person name="Berlin A."/>
            <person name="Bochicchio J."/>
            <person name="Borenstein D."/>
            <person name="Chapman S."/>
            <person name="Chen Z."/>
            <person name="Engels R."/>
            <person name="Freedman E."/>
            <person name="Gellesch M."/>
            <person name="Goldberg J."/>
            <person name="Griggs A."/>
            <person name="Gujja S."/>
            <person name="Heiman D."/>
            <person name="Hepburn T."/>
            <person name="Howarth C."/>
            <person name="Jen D."/>
            <person name="Larson L."/>
            <person name="Lewis B."/>
            <person name="Mehta T."/>
            <person name="Park D."/>
            <person name="Pearson M."/>
            <person name="Roberts A."/>
            <person name="Saif S."/>
            <person name="Shenoy N."/>
            <person name="Sisk P."/>
            <person name="Stolte C."/>
            <person name="Sykes S."/>
            <person name="Thomson T."/>
            <person name="Walk T."/>
            <person name="White J."/>
            <person name="Yandava C."/>
            <person name="Burger G."/>
            <person name="Gray M.W."/>
            <person name="Holland P.W.H."/>
            <person name="King N."/>
            <person name="Lang F.B.F."/>
            <person name="Roger A.J."/>
            <person name="Ruiz-Trillo I."/>
            <person name="Lander E."/>
            <person name="Nusbaum C."/>
        </authorList>
    </citation>
    <scope>NUCLEOTIDE SEQUENCE [LARGE SCALE GENOMIC DNA]</scope>
    <source>
        <strain evidence="12 13">DAOM BR117</strain>
    </source>
</reference>
<evidence type="ECO:0000256" key="1">
    <source>
        <dbReference type="ARBA" id="ARBA00004611"/>
    </source>
</evidence>
<sequence length="405" mass="48001">MESCHLAKESNHFIHHWRGVHLPHYTVPSNMYKVEIPSDTLRDAAIRRRRQLDEERKQRIFDPKIRVLGIDVKSLDDQIRIKNEVKRAEKERDASFDRAMRQTNAILQHLDAEAATKCRDQLKALNEYRTSHQQPWQRREYDLYNPKALKAEQVVDDDSKIGASSCQKFEGEDLASTERKRLQQEQMKTWAKQSIWEGRMRRLKESEEQRRYEEYQRDVDEKVLALQKATQDARAAQAKADKELNLKLAEFKRLREAEQRRFEEQQNVKELNSQINGDFLTERPDVFNIGGGHQVRVDVFKGITREQSAYIMQVQEQQRAEAQAQREQKRREEERLASQEAANTRAAMLLEREKARKTREEAIQMRLANKAKSEEDKLRKHYLDKVVYTNKPTDDYFAQFNTTSR</sequence>
<feature type="compositionally biased region" description="Basic and acidic residues" evidence="11">
    <location>
        <begin position="324"/>
        <end position="337"/>
    </location>
</feature>
<comment type="subcellular location">
    <subcellularLocation>
        <location evidence="1">Cytoplasm</location>
        <location evidence="1">Cytoskeleton</location>
        <location evidence="1">Flagellum axoneme</location>
    </subcellularLocation>
</comment>
<dbReference type="OMA" id="NLCRAIN"/>
<evidence type="ECO:0000313" key="13">
    <source>
        <dbReference type="Proteomes" id="UP000053201"/>
    </source>
</evidence>
<keyword evidence="8" id="KW-0966">Cell projection</keyword>
<evidence type="ECO:0000256" key="5">
    <source>
        <dbReference type="ARBA" id="ARBA00023054"/>
    </source>
</evidence>
<dbReference type="AlphaFoldDB" id="A0A0L0H7B9"/>
<evidence type="ECO:0000256" key="9">
    <source>
        <dbReference type="ARBA" id="ARBA00046435"/>
    </source>
</evidence>
<name>A0A0L0H7B9_SPIPD</name>
<keyword evidence="5 10" id="KW-0175">Coiled coil</keyword>
<dbReference type="EMBL" id="KQ257464">
    <property type="protein sequence ID" value="KNC97440.1"/>
    <property type="molecule type" value="Genomic_DNA"/>
</dbReference>
<proteinExistence type="inferred from homology"/>
<gene>
    <name evidence="12" type="ORF">SPPG_07361</name>
</gene>
<evidence type="ECO:0000256" key="11">
    <source>
        <dbReference type="SAM" id="MobiDB-lite"/>
    </source>
</evidence>
<feature type="coiled-coil region" evidence="10">
    <location>
        <begin position="212"/>
        <end position="274"/>
    </location>
</feature>
<evidence type="ECO:0000313" key="12">
    <source>
        <dbReference type="EMBL" id="KNC97440.1"/>
    </source>
</evidence>
<dbReference type="Pfam" id="PF05914">
    <property type="entry name" value="RIB43A"/>
    <property type="match status" value="1"/>
</dbReference>
<keyword evidence="13" id="KW-1185">Reference proteome</keyword>
<evidence type="ECO:0000256" key="2">
    <source>
        <dbReference type="ARBA" id="ARBA00006875"/>
    </source>
</evidence>
<dbReference type="InterPro" id="IPR008805">
    <property type="entry name" value="RIB43A"/>
</dbReference>
<keyword evidence="3" id="KW-0963">Cytoplasm</keyword>
<keyword evidence="4" id="KW-0282">Flagellum</keyword>
<comment type="subunit">
    <text evidence="9">Microtubule inner protein component of sperm flagellar doublet microtubules.</text>
</comment>
<evidence type="ECO:0000256" key="10">
    <source>
        <dbReference type="SAM" id="Coils"/>
    </source>
</evidence>
<dbReference type="VEuPathDB" id="FungiDB:SPPG_07361"/>
<dbReference type="RefSeq" id="XP_016605480.1">
    <property type="nucleotide sequence ID" value="XM_016755525.1"/>
</dbReference>
<evidence type="ECO:0000256" key="4">
    <source>
        <dbReference type="ARBA" id="ARBA00022846"/>
    </source>
</evidence>
<evidence type="ECO:0000256" key="7">
    <source>
        <dbReference type="ARBA" id="ARBA00023212"/>
    </source>
</evidence>
<evidence type="ECO:0000256" key="8">
    <source>
        <dbReference type="ARBA" id="ARBA00023273"/>
    </source>
</evidence>
<protein>
    <recommendedName>
        <fullName evidence="14">RIB43A-like with coiled-coils protein 2</fullName>
    </recommendedName>
</protein>
<comment type="similarity">
    <text evidence="2">Belongs to the RIB43A family.</text>
</comment>
<dbReference type="OrthoDB" id="429119at2759"/>
<dbReference type="eggNOG" id="ENOG502QWST">
    <property type="taxonomic scope" value="Eukaryota"/>
</dbReference>
<accession>A0A0L0H7B9</accession>
<dbReference type="PANTHER" id="PTHR14517">
    <property type="entry name" value="RIB43A-RELATED"/>
    <property type="match status" value="1"/>
</dbReference>
<feature type="region of interest" description="Disordered" evidence="11">
    <location>
        <begin position="321"/>
        <end position="342"/>
    </location>
</feature>
<dbReference type="PANTHER" id="PTHR14517:SF6">
    <property type="entry name" value="RE41410P"/>
    <property type="match status" value="1"/>
</dbReference>
<dbReference type="GeneID" id="27690581"/>
<dbReference type="STRING" id="645134.A0A0L0H7B9"/>
<keyword evidence="7" id="KW-0206">Cytoskeleton</keyword>
<organism evidence="12 13">
    <name type="scientific">Spizellomyces punctatus (strain DAOM BR117)</name>
    <dbReference type="NCBI Taxonomy" id="645134"/>
    <lineage>
        <taxon>Eukaryota</taxon>
        <taxon>Fungi</taxon>
        <taxon>Fungi incertae sedis</taxon>
        <taxon>Chytridiomycota</taxon>
        <taxon>Chytridiomycota incertae sedis</taxon>
        <taxon>Chytridiomycetes</taxon>
        <taxon>Spizellomycetales</taxon>
        <taxon>Spizellomycetaceae</taxon>
        <taxon>Spizellomyces</taxon>
    </lineage>
</organism>
<evidence type="ECO:0008006" key="14">
    <source>
        <dbReference type="Google" id="ProtNLM"/>
    </source>
</evidence>
<dbReference type="Proteomes" id="UP000053201">
    <property type="component" value="Unassembled WGS sequence"/>
</dbReference>
<evidence type="ECO:0000256" key="3">
    <source>
        <dbReference type="ARBA" id="ARBA00022490"/>
    </source>
</evidence>
<keyword evidence="6" id="KW-0969">Cilium</keyword>
<evidence type="ECO:0000256" key="6">
    <source>
        <dbReference type="ARBA" id="ARBA00023069"/>
    </source>
</evidence>
<dbReference type="InParanoid" id="A0A0L0H7B9"/>